<protein>
    <recommendedName>
        <fullName evidence="5">Pentatricopeptide repeat-containing protein</fullName>
    </recommendedName>
</protein>
<dbReference type="FunFam" id="1.25.40.10:FF:000996">
    <property type="entry name" value="Small kernel1"/>
    <property type="match status" value="1"/>
</dbReference>
<evidence type="ECO:0000313" key="3">
    <source>
        <dbReference type="EMBL" id="KAF6157390.1"/>
    </source>
</evidence>
<organism evidence="3 4">
    <name type="scientific">Kingdonia uniflora</name>
    <dbReference type="NCBI Taxonomy" id="39325"/>
    <lineage>
        <taxon>Eukaryota</taxon>
        <taxon>Viridiplantae</taxon>
        <taxon>Streptophyta</taxon>
        <taxon>Embryophyta</taxon>
        <taxon>Tracheophyta</taxon>
        <taxon>Spermatophyta</taxon>
        <taxon>Magnoliopsida</taxon>
        <taxon>Ranunculales</taxon>
        <taxon>Circaeasteraceae</taxon>
        <taxon>Kingdonia</taxon>
    </lineage>
</organism>
<dbReference type="FunFam" id="1.25.40.10:FF:000073">
    <property type="entry name" value="Pentatricopeptide repeat-containing protein chloroplastic"/>
    <property type="match status" value="1"/>
</dbReference>
<reference evidence="3 4" key="1">
    <citation type="journal article" date="2020" name="IScience">
        <title>Genome Sequencing of the Endangered Kingdonia uniflora (Circaeasteraceae, Ranunculales) Reveals Potential Mechanisms of Evolutionary Specialization.</title>
        <authorList>
            <person name="Sun Y."/>
            <person name="Deng T."/>
            <person name="Zhang A."/>
            <person name="Moore M.J."/>
            <person name="Landis J.B."/>
            <person name="Lin N."/>
            <person name="Zhang H."/>
            <person name="Zhang X."/>
            <person name="Huang J."/>
            <person name="Zhang X."/>
            <person name="Sun H."/>
            <person name="Wang H."/>
        </authorList>
    </citation>
    <scope>NUCLEOTIDE SEQUENCE [LARGE SCALE GENOMIC DNA]</scope>
    <source>
        <strain evidence="3">TB1705</strain>
        <tissue evidence="3">Leaf</tissue>
    </source>
</reference>
<dbReference type="Pfam" id="PF01535">
    <property type="entry name" value="PPR"/>
    <property type="match status" value="5"/>
</dbReference>
<feature type="repeat" description="PPR" evidence="2">
    <location>
        <begin position="419"/>
        <end position="453"/>
    </location>
</feature>
<sequence>MCRNEEISPDNYTLATLSKVSSEIGDVRIGETVHCWIIKTGFVSDTVLMNSVMAMYLKCGSFRGLREVFDKMPQRNSASWNVLISGFSVFNSCMIYEDVWMLVKQMQKESVRLDAYTISTLLPMCDGKWNYGREIHCFIVKNESALDYLDVHVGSCLIDMYSKRKNVTLGRRVFDRMKCRNIVAWTAIIMSYIQNGDCEEALALFQRMQFKVEPNRVSLISVLPACSSLNSLMGGKQIHGFAIRNEFNHQVSLNNALIDMYCKCGDLSYAKRVFDNDAYCKDEISWSSIIAGYGLHGKGNEAVSLFNGMLQMGIKPNSITLVGVISGCGRSGLVKEGLNIYNSAVTLYGISPTVEACACVVDMLGRAGQLDRALEFINSMPVKPSPSVWGALFGASVLHENLEMREIACKFLIQLEPENSSNYISLSNVYASSGRWDVVAELRNRMKSRGLRKLPGCSWV</sequence>
<evidence type="ECO:0000256" key="2">
    <source>
        <dbReference type="PROSITE-ProRule" id="PRU00708"/>
    </source>
</evidence>
<keyword evidence="1" id="KW-0677">Repeat</keyword>
<proteinExistence type="predicted"/>
<feature type="repeat" description="PPR" evidence="2">
    <location>
        <begin position="181"/>
        <end position="211"/>
    </location>
</feature>
<evidence type="ECO:0000313" key="4">
    <source>
        <dbReference type="Proteomes" id="UP000541444"/>
    </source>
</evidence>
<comment type="caution">
    <text evidence="3">The sequence shown here is derived from an EMBL/GenBank/DDBJ whole genome shotgun (WGS) entry which is preliminary data.</text>
</comment>
<dbReference type="PANTHER" id="PTHR47926">
    <property type="entry name" value="PENTATRICOPEPTIDE REPEAT-CONTAINING PROTEIN"/>
    <property type="match status" value="1"/>
</dbReference>
<gene>
    <name evidence="3" type="ORF">GIB67_004328</name>
</gene>
<dbReference type="Pfam" id="PF13041">
    <property type="entry name" value="PPR_2"/>
    <property type="match status" value="1"/>
</dbReference>
<dbReference type="AlphaFoldDB" id="A0A7J7MRJ7"/>
<name>A0A7J7MRJ7_9MAGN</name>
<dbReference type="Gene3D" id="1.25.40.10">
    <property type="entry name" value="Tetratricopeptide repeat domain"/>
    <property type="match status" value="3"/>
</dbReference>
<dbReference type="Pfam" id="PF20431">
    <property type="entry name" value="E_motif"/>
    <property type="match status" value="1"/>
</dbReference>
<feature type="repeat" description="PPR" evidence="2">
    <location>
        <begin position="282"/>
        <end position="316"/>
    </location>
</feature>
<dbReference type="NCBIfam" id="TIGR00756">
    <property type="entry name" value="PPR"/>
    <property type="match status" value="3"/>
</dbReference>
<dbReference type="OrthoDB" id="879807at2759"/>
<accession>A0A7J7MRJ7</accession>
<dbReference type="EMBL" id="JACGCM010001275">
    <property type="protein sequence ID" value="KAF6157390.1"/>
    <property type="molecule type" value="Genomic_DNA"/>
</dbReference>
<dbReference type="InterPro" id="IPR046848">
    <property type="entry name" value="E_motif"/>
</dbReference>
<dbReference type="InterPro" id="IPR002885">
    <property type="entry name" value="PPR_rpt"/>
</dbReference>
<dbReference type="InterPro" id="IPR046960">
    <property type="entry name" value="PPR_At4g14850-like_plant"/>
</dbReference>
<evidence type="ECO:0000256" key="1">
    <source>
        <dbReference type="ARBA" id="ARBA00022737"/>
    </source>
</evidence>
<keyword evidence="4" id="KW-1185">Reference proteome</keyword>
<feature type="repeat" description="PPR" evidence="2">
    <location>
        <begin position="45"/>
        <end position="79"/>
    </location>
</feature>
<dbReference type="Proteomes" id="UP000541444">
    <property type="component" value="Unassembled WGS sequence"/>
</dbReference>
<dbReference type="InterPro" id="IPR011990">
    <property type="entry name" value="TPR-like_helical_dom_sf"/>
</dbReference>
<dbReference type="PANTHER" id="PTHR47926:SF347">
    <property type="entry name" value="PENTATRICOPEPTIDE REPEAT-CONTAINING PROTEIN"/>
    <property type="match status" value="1"/>
</dbReference>
<dbReference type="GO" id="GO:0009451">
    <property type="term" value="P:RNA modification"/>
    <property type="evidence" value="ECO:0007669"/>
    <property type="project" value="InterPro"/>
</dbReference>
<dbReference type="GO" id="GO:0003723">
    <property type="term" value="F:RNA binding"/>
    <property type="evidence" value="ECO:0007669"/>
    <property type="project" value="InterPro"/>
</dbReference>
<evidence type="ECO:0008006" key="5">
    <source>
        <dbReference type="Google" id="ProtNLM"/>
    </source>
</evidence>
<dbReference type="PROSITE" id="PS51375">
    <property type="entry name" value="PPR"/>
    <property type="match status" value="4"/>
</dbReference>